<protein>
    <recommendedName>
        <fullName evidence="6">Ig-like domain-containing protein</fullName>
    </recommendedName>
</protein>
<feature type="domain" description="Htaa" evidence="2">
    <location>
        <begin position="45"/>
        <end position="212"/>
    </location>
</feature>
<evidence type="ECO:0000313" key="4">
    <source>
        <dbReference type="EMBL" id="MBP1327089.1"/>
    </source>
</evidence>
<evidence type="ECO:0000259" key="2">
    <source>
        <dbReference type="Pfam" id="PF04213"/>
    </source>
</evidence>
<dbReference type="InterPro" id="IPR013098">
    <property type="entry name" value="Ig_I-set"/>
</dbReference>
<keyword evidence="5" id="KW-1185">Reference proteome</keyword>
<comment type="caution">
    <text evidence="4">The sequence shown here is derived from an EMBL/GenBank/DDBJ whole genome shotgun (WGS) entry which is preliminary data.</text>
</comment>
<dbReference type="Pfam" id="PF07679">
    <property type="entry name" value="I-set"/>
    <property type="match status" value="1"/>
</dbReference>
<evidence type="ECO:0000256" key="1">
    <source>
        <dbReference type="SAM" id="SignalP"/>
    </source>
</evidence>
<dbReference type="RefSeq" id="WP_209705897.1">
    <property type="nucleotide sequence ID" value="NZ_JAFIDA010000001.1"/>
</dbReference>
<evidence type="ECO:0000259" key="3">
    <source>
        <dbReference type="Pfam" id="PF07679"/>
    </source>
</evidence>
<evidence type="ECO:0008006" key="6">
    <source>
        <dbReference type="Google" id="ProtNLM"/>
    </source>
</evidence>
<proteinExistence type="predicted"/>
<dbReference type="InterPro" id="IPR013783">
    <property type="entry name" value="Ig-like_fold"/>
</dbReference>
<dbReference type="InterPro" id="IPR007331">
    <property type="entry name" value="Htaa"/>
</dbReference>
<dbReference type="EMBL" id="JAFIDA010000001">
    <property type="protein sequence ID" value="MBP1327089.1"/>
    <property type="molecule type" value="Genomic_DNA"/>
</dbReference>
<sequence length="509" mass="52585">MTAQKNWRKKFSSLLATGTAALIAVTGLVAVPVAAQAAPMAVETATFDWGVKTSFREYISGTIAGGTVTPLGNTDSTLNGAIFRWTGGVGNASAAGDTADLNFTGDNGVRFVGHHGVLDVSITNPRIEVTSASTAKLYVDADGLNYNNENHGQPYSYDGVYVADMTLTAPVIVDGVITWTNAPATLVNSPEALNVFAGFYGGGVELDPITFSTGPSKDTAPIETTPTVTTQPKALTVPAGTAAVFTAEASGQPAPTVQWQADTGKGWTNISGATSKKYTVSKVRASASVAKYRAIFTNTAGEAKSGTARLTVAANATTTTVAFTPTTFGYNVAKTAKVTVKSARGSLVPAGSVAMKINGATYKAKLTGGKASIKLTKPANAGSRAVSVAYTSNVPAEFKNSTGSTKVKITKVAPKVTATFAKSRVTKKQNATVKVTVSVPGTLKAKASKVKVQVFDGSKKIKSATLNSQGKVNVKLPKLKAGSHKIKVKVVGNSNLKSKYSSVRKLTVK</sequence>
<organism evidence="4 5">
    <name type="scientific">Leucobacter exalbidus</name>
    <dbReference type="NCBI Taxonomy" id="662960"/>
    <lineage>
        <taxon>Bacteria</taxon>
        <taxon>Bacillati</taxon>
        <taxon>Actinomycetota</taxon>
        <taxon>Actinomycetes</taxon>
        <taxon>Micrococcales</taxon>
        <taxon>Microbacteriaceae</taxon>
        <taxon>Leucobacter</taxon>
    </lineage>
</organism>
<name>A0A940T4R3_9MICO</name>
<dbReference type="AlphaFoldDB" id="A0A940T4R3"/>
<gene>
    <name evidence="4" type="ORF">JOF28_002321</name>
</gene>
<dbReference type="InterPro" id="IPR036179">
    <property type="entry name" value="Ig-like_dom_sf"/>
</dbReference>
<feature type="domain" description="Immunoglobulin I-set" evidence="3">
    <location>
        <begin position="226"/>
        <end position="311"/>
    </location>
</feature>
<feature type="signal peptide" evidence="1">
    <location>
        <begin position="1"/>
        <end position="37"/>
    </location>
</feature>
<reference evidence="4" key="1">
    <citation type="submission" date="2021-02" db="EMBL/GenBank/DDBJ databases">
        <title>Sequencing the genomes of 1000 actinobacteria strains.</title>
        <authorList>
            <person name="Klenk H.-P."/>
        </authorList>
    </citation>
    <scope>NUCLEOTIDE SEQUENCE</scope>
    <source>
        <strain evidence="4">DSM 22850</strain>
    </source>
</reference>
<keyword evidence="1" id="KW-0732">Signal</keyword>
<evidence type="ECO:0000313" key="5">
    <source>
        <dbReference type="Proteomes" id="UP000675163"/>
    </source>
</evidence>
<dbReference type="GO" id="GO:0005975">
    <property type="term" value="P:carbohydrate metabolic process"/>
    <property type="evidence" value="ECO:0007669"/>
    <property type="project" value="UniProtKB-ARBA"/>
</dbReference>
<accession>A0A940T4R3</accession>
<dbReference type="Proteomes" id="UP000675163">
    <property type="component" value="Unassembled WGS sequence"/>
</dbReference>
<feature type="chain" id="PRO_5037121297" description="Ig-like domain-containing protein" evidence="1">
    <location>
        <begin position="38"/>
        <end position="509"/>
    </location>
</feature>
<dbReference type="Pfam" id="PF04213">
    <property type="entry name" value="HtaA"/>
    <property type="match status" value="1"/>
</dbReference>
<dbReference type="SUPFAM" id="SSF48726">
    <property type="entry name" value="Immunoglobulin"/>
    <property type="match status" value="1"/>
</dbReference>
<dbReference type="Gene3D" id="2.60.40.10">
    <property type="entry name" value="Immunoglobulins"/>
    <property type="match status" value="2"/>
</dbReference>